<evidence type="ECO:0000313" key="3">
    <source>
        <dbReference type="Proteomes" id="UP000190285"/>
    </source>
</evidence>
<dbReference type="Proteomes" id="UP000190285">
    <property type="component" value="Unassembled WGS sequence"/>
</dbReference>
<keyword evidence="3" id="KW-1185">Reference proteome</keyword>
<keyword evidence="2" id="KW-0418">Kinase</keyword>
<accession>A0A1T5LIX5</accession>
<name>A0A1T5LIX5_9FIRM</name>
<dbReference type="InterPro" id="IPR003593">
    <property type="entry name" value="AAA+_ATPase"/>
</dbReference>
<sequence>MSSKDNIKVFLKDGTALEIKKGTTLEEIKDMVQKEYGALIVAAKVNNNLKELGFELDSDAKIEFIDLSTSIGQRIYQRSLSFVFIRAAMELFKGCRVSVEHSLSKGLYCEIHYKDPINEDDVRAIEKRMIEIINEDIPLIKRSIPKEEARKIFKQFGMEAKEKLLKYREKDSINIYSCGWLKNYFYGYMVPRTGYLNNFRLKFYLPGVIIQFPTKETPNEIPKFVEQPKLASIFREAETWGNILNVGHVAYLNEVIEKDKIPELIRVSEALHEKKIAQIADEITKRNKRVVLIAGPSSSGKTTFAQRLLIQLKVNGLHPVTLSTDDYFVDREFTPRDKEGNYDFEALEAVDVELFNRHITKLIQGQEVNIPFFNFITGKREYKGDKLKIDKDQPIIIEGIHGLNEKLTEYIPHDKKFKIYISALTQLNIDHHNRIPTTDTRLIRRIVRDSKYRGHSALATLRLWKSVRRGEEKNIFPFQEEADIMFNSALVYELGVLKKYAVPLLKEIDNNQPEYAEAKRLLKFLKYFKSIDDDKYILQTSILKEFIGESCFVEQ</sequence>
<feature type="domain" description="AAA+ ATPase" evidence="1">
    <location>
        <begin position="287"/>
        <end position="448"/>
    </location>
</feature>
<dbReference type="InterPro" id="IPR006083">
    <property type="entry name" value="PRK/URK"/>
</dbReference>
<dbReference type="STRING" id="36842.SAMN02194393_02921"/>
<dbReference type="InterPro" id="IPR027417">
    <property type="entry name" value="P-loop_NTPase"/>
</dbReference>
<dbReference type="Pfam" id="PF02824">
    <property type="entry name" value="TGS"/>
    <property type="match status" value="1"/>
</dbReference>
<dbReference type="Gene3D" id="3.40.50.300">
    <property type="entry name" value="P-loop containing nucleotide triphosphate hydrolases"/>
    <property type="match status" value="1"/>
</dbReference>
<dbReference type="CDD" id="cd01667">
    <property type="entry name" value="TGS_ThrRS"/>
    <property type="match status" value="1"/>
</dbReference>
<gene>
    <name evidence="2" type="ORF">SAMN02194393_02921</name>
</gene>
<dbReference type="GO" id="GO:0005524">
    <property type="term" value="F:ATP binding"/>
    <property type="evidence" value="ECO:0007669"/>
    <property type="project" value="InterPro"/>
</dbReference>
<dbReference type="InterPro" id="IPR018163">
    <property type="entry name" value="Thr/Ala-tRNA-synth_IIc_edit"/>
</dbReference>
<evidence type="ECO:0000313" key="2">
    <source>
        <dbReference type="EMBL" id="SKC75932.1"/>
    </source>
</evidence>
<dbReference type="InterPro" id="IPR012676">
    <property type="entry name" value="TGS-like"/>
</dbReference>
<dbReference type="Pfam" id="PF00485">
    <property type="entry name" value="PRK"/>
    <property type="match status" value="1"/>
</dbReference>
<keyword evidence="2" id="KW-0808">Transferase</keyword>
<proteinExistence type="predicted"/>
<dbReference type="EMBL" id="FUZT01000007">
    <property type="protein sequence ID" value="SKC75932.1"/>
    <property type="molecule type" value="Genomic_DNA"/>
</dbReference>
<dbReference type="Gene3D" id="3.10.20.30">
    <property type="match status" value="1"/>
</dbReference>
<protein>
    <submittedName>
        <fullName evidence="2">Uridine kinase</fullName>
    </submittedName>
</protein>
<evidence type="ECO:0000259" key="1">
    <source>
        <dbReference type="SMART" id="SM00382"/>
    </source>
</evidence>
<dbReference type="SUPFAM" id="SSF55186">
    <property type="entry name" value="ThrRS/AlaRS common domain"/>
    <property type="match status" value="1"/>
</dbReference>
<dbReference type="SMART" id="SM00382">
    <property type="entry name" value="AAA"/>
    <property type="match status" value="1"/>
</dbReference>
<dbReference type="SUPFAM" id="SSF52540">
    <property type="entry name" value="P-loop containing nucleoside triphosphate hydrolases"/>
    <property type="match status" value="1"/>
</dbReference>
<reference evidence="2 3" key="1">
    <citation type="submission" date="2017-02" db="EMBL/GenBank/DDBJ databases">
        <authorList>
            <person name="Peterson S.W."/>
        </authorList>
    </citation>
    <scope>NUCLEOTIDE SEQUENCE [LARGE SCALE GENOMIC DNA]</scope>
    <source>
        <strain evidence="2 3">M1</strain>
    </source>
</reference>
<dbReference type="AlphaFoldDB" id="A0A1T5LIX5"/>
<dbReference type="OrthoDB" id="9764644at2"/>
<dbReference type="PANTHER" id="PTHR10285">
    <property type="entry name" value="URIDINE KINASE"/>
    <property type="match status" value="1"/>
</dbReference>
<dbReference type="SUPFAM" id="SSF81271">
    <property type="entry name" value="TGS-like"/>
    <property type="match status" value="1"/>
</dbReference>
<dbReference type="RefSeq" id="WP_079492577.1">
    <property type="nucleotide sequence ID" value="NZ_FUZT01000007.1"/>
</dbReference>
<dbReference type="InterPro" id="IPR004095">
    <property type="entry name" value="TGS"/>
</dbReference>
<dbReference type="CDD" id="cd02028">
    <property type="entry name" value="UMPK_like"/>
    <property type="match status" value="1"/>
</dbReference>
<dbReference type="Gene3D" id="3.30.980.10">
    <property type="entry name" value="Threonyl-trna Synthetase, Chain A, domain 2"/>
    <property type="match status" value="1"/>
</dbReference>
<organism evidence="2 3">
    <name type="scientific">Maledivibacter halophilus</name>
    <dbReference type="NCBI Taxonomy" id="36842"/>
    <lineage>
        <taxon>Bacteria</taxon>
        <taxon>Bacillati</taxon>
        <taxon>Bacillota</taxon>
        <taxon>Clostridia</taxon>
        <taxon>Peptostreptococcales</taxon>
        <taxon>Caminicellaceae</taxon>
        <taxon>Maledivibacter</taxon>
    </lineage>
</organism>
<dbReference type="GO" id="GO:0016301">
    <property type="term" value="F:kinase activity"/>
    <property type="evidence" value="ECO:0007669"/>
    <property type="project" value="UniProtKB-KW"/>
</dbReference>
<dbReference type="InterPro" id="IPR012675">
    <property type="entry name" value="Beta-grasp_dom_sf"/>
</dbReference>